<name>A0A2L0F802_SORCE</name>
<gene>
    <name evidence="1" type="ORF">SOCE26_092580</name>
</gene>
<dbReference type="EMBL" id="CP012673">
    <property type="protein sequence ID" value="AUX47734.1"/>
    <property type="molecule type" value="Genomic_DNA"/>
</dbReference>
<dbReference type="Proteomes" id="UP000238348">
    <property type="component" value="Chromosome"/>
</dbReference>
<reference evidence="1 2" key="1">
    <citation type="submission" date="2015-09" db="EMBL/GenBank/DDBJ databases">
        <title>Sorangium comparison.</title>
        <authorList>
            <person name="Zaburannyi N."/>
            <person name="Bunk B."/>
            <person name="Overmann J."/>
            <person name="Mueller R."/>
        </authorList>
    </citation>
    <scope>NUCLEOTIDE SEQUENCE [LARGE SCALE GENOMIC DNA]</scope>
    <source>
        <strain evidence="1 2">So ce26</strain>
    </source>
</reference>
<protein>
    <submittedName>
        <fullName evidence="1">Uncharacterized protein</fullName>
    </submittedName>
</protein>
<proteinExistence type="predicted"/>
<evidence type="ECO:0000313" key="1">
    <source>
        <dbReference type="EMBL" id="AUX47734.1"/>
    </source>
</evidence>
<accession>A0A2L0F802</accession>
<dbReference type="AlphaFoldDB" id="A0A2L0F802"/>
<organism evidence="1 2">
    <name type="scientific">Sorangium cellulosum</name>
    <name type="common">Polyangium cellulosum</name>
    <dbReference type="NCBI Taxonomy" id="56"/>
    <lineage>
        <taxon>Bacteria</taxon>
        <taxon>Pseudomonadati</taxon>
        <taxon>Myxococcota</taxon>
        <taxon>Polyangia</taxon>
        <taxon>Polyangiales</taxon>
        <taxon>Polyangiaceae</taxon>
        <taxon>Sorangium</taxon>
    </lineage>
</organism>
<sequence>MLITENAKDFGLIRQYLPHHALSMGELARALPAR</sequence>
<evidence type="ECO:0000313" key="2">
    <source>
        <dbReference type="Proteomes" id="UP000238348"/>
    </source>
</evidence>